<keyword evidence="1" id="KW-1133">Transmembrane helix</keyword>
<keyword evidence="1" id="KW-0472">Membrane</keyword>
<dbReference type="Pfam" id="PF12412">
    <property type="entry name" value="DUF3667"/>
    <property type="match status" value="1"/>
</dbReference>
<sequence length="271" mass="30878">MNCKNCQTELSEHDDYCKSCGGKVIRNRLTIKNLFVHFSETFFNYDNTLLQTFISLFSKPEIVIGSYINGTRKKYVNVVSYFAIAITISGFQLLIINKYFPEVYDFSIESMKGQADFQKKNMAVLQEYQSIVMMLYVPLYAIMAKIIFFNLKTYNYTELLVVFMYIQAQISIASALLVLVLALVGLSSNIIGMAMIPLMILYAAYCLKRLYHLNLLDIIVRTLFFFVILGIVMVIATIIMLGVMYLNGDLQEIFEAGKKAAEEAAKKQATN</sequence>
<feature type="transmembrane region" description="Helical" evidence="1">
    <location>
        <begin position="190"/>
        <end position="211"/>
    </location>
</feature>
<gene>
    <name evidence="2" type="ORF">ADIWIN_2430</name>
</gene>
<organism evidence="2 3">
    <name type="scientific">Winogradskyella psychrotolerans RS-3</name>
    <dbReference type="NCBI Taxonomy" id="641526"/>
    <lineage>
        <taxon>Bacteria</taxon>
        <taxon>Pseudomonadati</taxon>
        <taxon>Bacteroidota</taxon>
        <taxon>Flavobacteriia</taxon>
        <taxon>Flavobacteriales</taxon>
        <taxon>Flavobacteriaceae</taxon>
        <taxon>Winogradskyella</taxon>
    </lineage>
</organism>
<feature type="transmembrane region" description="Helical" evidence="1">
    <location>
        <begin position="128"/>
        <end position="148"/>
    </location>
</feature>
<evidence type="ECO:0000256" key="1">
    <source>
        <dbReference type="SAM" id="Phobius"/>
    </source>
</evidence>
<evidence type="ECO:0008006" key="4">
    <source>
        <dbReference type="Google" id="ProtNLM"/>
    </source>
</evidence>
<dbReference type="eggNOG" id="ENOG502ZVIG">
    <property type="taxonomic scope" value="Bacteria"/>
</dbReference>
<name>S7VQL2_9FLAO</name>
<evidence type="ECO:0000313" key="2">
    <source>
        <dbReference type="EMBL" id="EPR72540.1"/>
    </source>
</evidence>
<keyword evidence="1" id="KW-0812">Transmembrane</keyword>
<keyword evidence="3" id="KW-1185">Reference proteome</keyword>
<dbReference type="EMBL" id="ATMR01000117">
    <property type="protein sequence ID" value="EPR72540.1"/>
    <property type="molecule type" value="Genomic_DNA"/>
</dbReference>
<dbReference type="PATRIC" id="fig|641526.4.peg.2412"/>
<dbReference type="Proteomes" id="UP000014962">
    <property type="component" value="Unassembled WGS sequence"/>
</dbReference>
<dbReference type="STRING" id="641526.ADIWIN_2430"/>
<feature type="transmembrane region" description="Helical" evidence="1">
    <location>
        <begin position="223"/>
        <end position="246"/>
    </location>
</feature>
<proteinExistence type="predicted"/>
<accession>S7VQL2</accession>
<dbReference type="RefSeq" id="WP_020896434.1">
    <property type="nucleotide sequence ID" value="NZ_ATMR01000117.1"/>
</dbReference>
<dbReference type="OrthoDB" id="1143019at2"/>
<protein>
    <recommendedName>
        <fullName evidence="4">DUF3667 domain-containing protein</fullName>
    </recommendedName>
</protein>
<reference evidence="2 3" key="1">
    <citation type="journal article" date="2013" name="Genome Announc.">
        <title>Draft Genome Sequence of Winogradskyella psychrotolerans RS-3T, Isolated from the Marine Transect of Kongsfjorden, Ny-Alesund, Svalbard, Arctic Ocean.</title>
        <authorList>
            <person name="Kumar Pinnaka A."/>
            <person name="Ara S."/>
            <person name="Singh A."/>
            <person name="Shivaji S."/>
        </authorList>
    </citation>
    <scope>NUCLEOTIDE SEQUENCE [LARGE SCALE GENOMIC DNA]</scope>
    <source>
        <strain evidence="2 3">RS-3</strain>
    </source>
</reference>
<feature type="transmembrane region" description="Helical" evidence="1">
    <location>
        <begin position="75"/>
        <end position="96"/>
    </location>
</feature>
<dbReference type="AlphaFoldDB" id="S7VQL2"/>
<feature type="transmembrane region" description="Helical" evidence="1">
    <location>
        <begin position="160"/>
        <end position="184"/>
    </location>
</feature>
<evidence type="ECO:0000313" key="3">
    <source>
        <dbReference type="Proteomes" id="UP000014962"/>
    </source>
</evidence>
<dbReference type="InterPro" id="IPR022134">
    <property type="entry name" value="DUF3667"/>
</dbReference>
<comment type="caution">
    <text evidence="2">The sequence shown here is derived from an EMBL/GenBank/DDBJ whole genome shotgun (WGS) entry which is preliminary data.</text>
</comment>